<evidence type="ECO:0000313" key="9">
    <source>
        <dbReference type="Proteomes" id="UP000636709"/>
    </source>
</evidence>
<proteinExistence type="predicted"/>
<dbReference type="GO" id="GO:0005634">
    <property type="term" value="C:nucleus"/>
    <property type="evidence" value="ECO:0007669"/>
    <property type="project" value="UniProtKB-SubCell"/>
</dbReference>
<sequence>MCGGAILAELIPSAPARRVTAGHLWPAAGGKGKQRKADDFEAAFREFDSDSDEDEEVESKPFVFTAPPAATRPRRKQQEQPSSTRRRKAAQYKGVRRRPWGKWAAEIRDPVKGVRVWLGTFPSAEAAALAYDAAARDIRGPRAKLNFPSPADAQAAGRKRARAVEVVDLVADEEIKHEATATESEGSDCGGALPDFSWQGVSAYDEVAPVARPALEVAVEDATSKRPRTEAESTDEASPRASDSDESSDDALFDDAFLFGDQQFASYFNGGAYESLDSLFSADAVQGSAAVDEGMGLWSFDDGCLVEDNLSF</sequence>
<dbReference type="PROSITE" id="PS51032">
    <property type="entry name" value="AP2_ERF"/>
    <property type="match status" value="1"/>
</dbReference>
<comment type="subcellular location">
    <subcellularLocation>
        <location evidence="1">Nucleus</location>
    </subcellularLocation>
</comment>
<evidence type="ECO:0000256" key="3">
    <source>
        <dbReference type="ARBA" id="ARBA00023125"/>
    </source>
</evidence>
<evidence type="ECO:0000256" key="1">
    <source>
        <dbReference type="ARBA" id="ARBA00004123"/>
    </source>
</evidence>
<dbReference type="OrthoDB" id="685897at2759"/>
<feature type="compositionally biased region" description="Basic and acidic residues" evidence="6">
    <location>
        <begin position="35"/>
        <end position="48"/>
    </location>
</feature>
<dbReference type="SMART" id="SM00380">
    <property type="entry name" value="AP2"/>
    <property type="match status" value="1"/>
</dbReference>
<dbReference type="InterPro" id="IPR016177">
    <property type="entry name" value="DNA-bd_dom_sf"/>
</dbReference>
<dbReference type="AlphaFoldDB" id="A0A835KSS9"/>
<evidence type="ECO:0000313" key="8">
    <source>
        <dbReference type="EMBL" id="KAF8776093.1"/>
    </source>
</evidence>
<evidence type="ECO:0000256" key="4">
    <source>
        <dbReference type="ARBA" id="ARBA00023163"/>
    </source>
</evidence>
<keyword evidence="5" id="KW-0539">Nucleus</keyword>
<keyword evidence="2" id="KW-0805">Transcription regulation</keyword>
<evidence type="ECO:0000256" key="6">
    <source>
        <dbReference type="SAM" id="MobiDB-lite"/>
    </source>
</evidence>
<evidence type="ECO:0000256" key="5">
    <source>
        <dbReference type="ARBA" id="ARBA00023242"/>
    </source>
</evidence>
<evidence type="ECO:0000256" key="2">
    <source>
        <dbReference type="ARBA" id="ARBA00023015"/>
    </source>
</evidence>
<dbReference type="Gene3D" id="3.30.730.10">
    <property type="entry name" value="AP2/ERF domain"/>
    <property type="match status" value="1"/>
</dbReference>
<dbReference type="GO" id="GO:0009873">
    <property type="term" value="P:ethylene-activated signaling pathway"/>
    <property type="evidence" value="ECO:0007669"/>
    <property type="project" value="InterPro"/>
</dbReference>
<dbReference type="PANTHER" id="PTHR31190">
    <property type="entry name" value="DNA-BINDING DOMAIN"/>
    <property type="match status" value="1"/>
</dbReference>
<protein>
    <recommendedName>
        <fullName evidence="7">AP2/ERF domain-containing protein</fullName>
    </recommendedName>
</protein>
<gene>
    <name evidence="8" type="ORF">HU200_003775</name>
</gene>
<dbReference type="Proteomes" id="UP000636709">
    <property type="component" value="Unassembled WGS sequence"/>
</dbReference>
<dbReference type="PRINTS" id="PR00367">
    <property type="entry name" value="ETHRSPELEMNT"/>
</dbReference>
<comment type="caution">
    <text evidence="8">The sequence shown here is derived from an EMBL/GenBank/DDBJ whole genome shotgun (WGS) entry which is preliminary data.</text>
</comment>
<dbReference type="SUPFAM" id="SSF54171">
    <property type="entry name" value="DNA-binding domain"/>
    <property type="match status" value="1"/>
</dbReference>
<dbReference type="GO" id="GO:0003700">
    <property type="term" value="F:DNA-binding transcription factor activity"/>
    <property type="evidence" value="ECO:0007669"/>
    <property type="project" value="InterPro"/>
</dbReference>
<dbReference type="Gramene" id="Dexi9B01G0044370.1">
    <property type="protein sequence ID" value="Dexi9B01G0044370.1:cds"/>
    <property type="gene ID" value="Dexi9B01G0044370"/>
</dbReference>
<dbReference type="EMBL" id="JACEFO010000229">
    <property type="protein sequence ID" value="KAF8776093.1"/>
    <property type="molecule type" value="Genomic_DNA"/>
</dbReference>
<name>A0A835KSS9_9POAL</name>
<feature type="region of interest" description="Disordered" evidence="6">
    <location>
        <begin position="219"/>
        <end position="249"/>
    </location>
</feature>
<dbReference type="FunFam" id="3.30.730.10:FF:000001">
    <property type="entry name" value="Ethylene-responsive transcription factor 2"/>
    <property type="match status" value="1"/>
</dbReference>
<reference evidence="8" key="1">
    <citation type="submission" date="2020-07" db="EMBL/GenBank/DDBJ databases">
        <title>Genome sequence and genetic diversity analysis of an under-domesticated orphan crop, white fonio (Digitaria exilis).</title>
        <authorList>
            <person name="Bennetzen J.L."/>
            <person name="Chen S."/>
            <person name="Ma X."/>
            <person name="Wang X."/>
            <person name="Yssel A.E.J."/>
            <person name="Chaluvadi S.R."/>
            <person name="Johnson M."/>
            <person name="Gangashetty P."/>
            <person name="Hamidou F."/>
            <person name="Sanogo M.D."/>
            <person name="Zwaenepoel A."/>
            <person name="Wallace J."/>
            <person name="Van De Peer Y."/>
            <person name="Van Deynze A."/>
        </authorList>
    </citation>
    <scope>NUCLEOTIDE SEQUENCE</scope>
    <source>
        <tissue evidence="8">Leaves</tissue>
    </source>
</reference>
<feature type="region of interest" description="Disordered" evidence="6">
    <location>
        <begin position="24"/>
        <end position="93"/>
    </location>
</feature>
<dbReference type="Pfam" id="PF00847">
    <property type="entry name" value="AP2"/>
    <property type="match status" value="1"/>
</dbReference>
<dbReference type="PANTHER" id="PTHR31190:SF142">
    <property type="entry name" value="ETHYLENE-RESPONSIVE TRANSCRIPTION FACTOR RAP2-3"/>
    <property type="match status" value="1"/>
</dbReference>
<feature type="domain" description="AP2/ERF" evidence="7">
    <location>
        <begin position="91"/>
        <end position="148"/>
    </location>
</feature>
<keyword evidence="9" id="KW-1185">Reference proteome</keyword>
<accession>A0A835KSS9</accession>
<evidence type="ECO:0000259" key="7">
    <source>
        <dbReference type="PROSITE" id="PS51032"/>
    </source>
</evidence>
<dbReference type="InterPro" id="IPR001471">
    <property type="entry name" value="AP2/ERF_dom"/>
</dbReference>
<keyword evidence="3" id="KW-0238">DNA-binding</keyword>
<feature type="compositionally biased region" description="Basic residues" evidence="6">
    <location>
        <begin position="84"/>
        <end position="93"/>
    </location>
</feature>
<organism evidence="8 9">
    <name type="scientific">Digitaria exilis</name>
    <dbReference type="NCBI Taxonomy" id="1010633"/>
    <lineage>
        <taxon>Eukaryota</taxon>
        <taxon>Viridiplantae</taxon>
        <taxon>Streptophyta</taxon>
        <taxon>Embryophyta</taxon>
        <taxon>Tracheophyta</taxon>
        <taxon>Spermatophyta</taxon>
        <taxon>Magnoliopsida</taxon>
        <taxon>Liliopsida</taxon>
        <taxon>Poales</taxon>
        <taxon>Poaceae</taxon>
        <taxon>PACMAD clade</taxon>
        <taxon>Panicoideae</taxon>
        <taxon>Panicodae</taxon>
        <taxon>Paniceae</taxon>
        <taxon>Anthephorinae</taxon>
        <taxon>Digitaria</taxon>
    </lineage>
</organism>
<dbReference type="InterPro" id="IPR036955">
    <property type="entry name" value="AP2/ERF_dom_sf"/>
</dbReference>
<feature type="compositionally biased region" description="Basic and acidic residues" evidence="6">
    <location>
        <begin position="222"/>
        <end position="231"/>
    </location>
</feature>
<keyword evidence="4" id="KW-0804">Transcription</keyword>
<dbReference type="GO" id="GO:0003677">
    <property type="term" value="F:DNA binding"/>
    <property type="evidence" value="ECO:0007669"/>
    <property type="project" value="UniProtKB-KW"/>
</dbReference>
<dbReference type="CDD" id="cd00018">
    <property type="entry name" value="AP2"/>
    <property type="match status" value="1"/>
</dbReference>
<dbReference type="InterPro" id="IPR044808">
    <property type="entry name" value="ERF_plant"/>
</dbReference>